<dbReference type="PANTHER" id="PTHR48055:SF55">
    <property type="entry name" value="PROTEIN KINASE DOMAIN-CONTAINING PROTEIN"/>
    <property type="match status" value="1"/>
</dbReference>
<keyword evidence="2" id="KW-1185">Reference proteome</keyword>
<evidence type="ECO:0000313" key="2">
    <source>
        <dbReference type="Proteomes" id="UP001177140"/>
    </source>
</evidence>
<comment type="caution">
    <text evidence="1">The sequence shown here is derived from an EMBL/GenBank/DDBJ whole genome shotgun (WGS) entry which is preliminary data.</text>
</comment>
<reference evidence="1" key="1">
    <citation type="submission" date="2022-03" db="EMBL/GenBank/DDBJ databases">
        <title>A functionally conserved STORR gene fusion in Papaver species that diverged 16.8 million years ago.</title>
        <authorList>
            <person name="Catania T."/>
        </authorList>
    </citation>
    <scope>NUCLEOTIDE SEQUENCE</scope>
    <source>
        <strain evidence="1">S-191538</strain>
    </source>
</reference>
<dbReference type="InterPro" id="IPR051564">
    <property type="entry name" value="LRR_receptor-like_kinase"/>
</dbReference>
<gene>
    <name evidence="1" type="ORF">MKW94_024321</name>
</gene>
<dbReference type="AlphaFoldDB" id="A0AA41VDN5"/>
<dbReference type="SUPFAM" id="SSF56112">
    <property type="entry name" value="Protein kinase-like (PK-like)"/>
    <property type="match status" value="1"/>
</dbReference>
<dbReference type="Proteomes" id="UP001177140">
    <property type="component" value="Unassembled WGS sequence"/>
</dbReference>
<dbReference type="PANTHER" id="PTHR48055">
    <property type="entry name" value="LEUCINE-RICH REPEAT RECEPTOR PROTEIN KINASE EMS1"/>
    <property type="match status" value="1"/>
</dbReference>
<evidence type="ECO:0008006" key="3">
    <source>
        <dbReference type="Google" id="ProtNLM"/>
    </source>
</evidence>
<feature type="non-terminal residue" evidence="1">
    <location>
        <position position="1"/>
    </location>
</feature>
<dbReference type="Gene3D" id="1.10.510.10">
    <property type="entry name" value="Transferase(Phosphotransferase) domain 1"/>
    <property type="match status" value="1"/>
</dbReference>
<name>A0AA41VDN5_PAPNU</name>
<sequence>YGMGSEVSTNGDVYSYGIMVLELFTGKRPTDGMFTDGLSLHKFVKMALLRDRVMQIVDPKVLLAPIHPEDDDSNNEILIDNATDAKLCEALSGIVNLGVACSVESPRERMEMVQVVKELQSIKITFLSTLGSD</sequence>
<proteinExistence type="predicted"/>
<dbReference type="EMBL" id="JAJJMA010199764">
    <property type="protein sequence ID" value="MCL7039293.1"/>
    <property type="molecule type" value="Genomic_DNA"/>
</dbReference>
<accession>A0AA41VDN5</accession>
<protein>
    <recommendedName>
        <fullName evidence="3">Protein kinase domain-containing protein</fullName>
    </recommendedName>
</protein>
<organism evidence="1 2">
    <name type="scientific">Papaver nudicaule</name>
    <name type="common">Iceland poppy</name>
    <dbReference type="NCBI Taxonomy" id="74823"/>
    <lineage>
        <taxon>Eukaryota</taxon>
        <taxon>Viridiplantae</taxon>
        <taxon>Streptophyta</taxon>
        <taxon>Embryophyta</taxon>
        <taxon>Tracheophyta</taxon>
        <taxon>Spermatophyta</taxon>
        <taxon>Magnoliopsida</taxon>
        <taxon>Ranunculales</taxon>
        <taxon>Papaveraceae</taxon>
        <taxon>Papaveroideae</taxon>
        <taxon>Papaver</taxon>
    </lineage>
</organism>
<dbReference type="GO" id="GO:0016020">
    <property type="term" value="C:membrane"/>
    <property type="evidence" value="ECO:0007669"/>
    <property type="project" value="TreeGrafter"/>
</dbReference>
<evidence type="ECO:0000313" key="1">
    <source>
        <dbReference type="EMBL" id="MCL7039293.1"/>
    </source>
</evidence>
<dbReference type="InterPro" id="IPR011009">
    <property type="entry name" value="Kinase-like_dom_sf"/>
</dbReference>